<accession>A0AAV6JCX5</accession>
<keyword evidence="1" id="KW-1133">Transmembrane helix</keyword>
<evidence type="ECO:0000313" key="2">
    <source>
        <dbReference type="EMBL" id="KAG5536404.1"/>
    </source>
</evidence>
<dbReference type="EMBL" id="JACTNZ010000008">
    <property type="protein sequence ID" value="KAG5536404.1"/>
    <property type="molecule type" value="Genomic_DNA"/>
</dbReference>
<evidence type="ECO:0000313" key="3">
    <source>
        <dbReference type="Proteomes" id="UP000823749"/>
    </source>
</evidence>
<dbReference type="AlphaFoldDB" id="A0AAV6JCX5"/>
<dbReference type="Proteomes" id="UP000823749">
    <property type="component" value="Chromosome 8"/>
</dbReference>
<feature type="transmembrane region" description="Helical" evidence="1">
    <location>
        <begin position="37"/>
        <end position="57"/>
    </location>
</feature>
<keyword evidence="1" id="KW-0472">Membrane</keyword>
<name>A0AAV6JCX5_9ERIC</name>
<evidence type="ECO:0000256" key="1">
    <source>
        <dbReference type="SAM" id="Phobius"/>
    </source>
</evidence>
<comment type="caution">
    <text evidence="2">The sequence shown here is derived from an EMBL/GenBank/DDBJ whole genome shotgun (WGS) entry which is preliminary data.</text>
</comment>
<organism evidence="2 3">
    <name type="scientific">Rhododendron griersonianum</name>
    <dbReference type="NCBI Taxonomy" id="479676"/>
    <lineage>
        <taxon>Eukaryota</taxon>
        <taxon>Viridiplantae</taxon>
        <taxon>Streptophyta</taxon>
        <taxon>Embryophyta</taxon>
        <taxon>Tracheophyta</taxon>
        <taxon>Spermatophyta</taxon>
        <taxon>Magnoliopsida</taxon>
        <taxon>eudicotyledons</taxon>
        <taxon>Gunneridae</taxon>
        <taxon>Pentapetalae</taxon>
        <taxon>asterids</taxon>
        <taxon>Ericales</taxon>
        <taxon>Ericaceae</taxon>
        <taxon>Ericoideae</taxon>
        <taxon>Rhodoreae</taxon>
        <taxon>Rhododendron</taxon>
    </lineage>
</organism>
<protein>
    <submittedName>
        <fullName evidence="2">Uncharacterized protein</fullName>
    </submittedName>
</protein>
<reference evidence="2" key="1">
    <citation type="submission" date="2020-08" db="EMBL/GenBank/DDBJ databases">
        <title>Plant Genome Project.</title>
        <authorList>
            <person name="Zhang R.-G."/>
        </authorList>
    </citation>
    <scope>NUCLEOTIDE SEQUENCE</scope>
    <source>
        <strain evidence="2">WSP0</strain>
        <tissue evidence="2">Leaf</tissue>
    </source>
</reference>
<sequence length="77" mass="8906">MHHVWFQYPHLVIQTHCIRILSIKFCTQSKLLKPPLFNFSGILLLEIIASIAALILLTRFQILKLSKFGIIIITNSF</sequence>
<keyword evidence="3" id="KW-1185">Reference proteome</keyword>
<proteinExistence type="predicted"/>
<keyword evidence="1" id="KW-0812">Transmembrane</keyword>
<gene>
    <name evidence="2" type="ORF">RHGRI_023992</name>
</gene>